<keyword evidence="7" id="KW-0997">Cell inner membrane</keyword>
<feature type="domain" description="Tripartite ATP-independent periplasmic transporters DctQ component" evidence="8">
    <location>
        <begin position="42"/>
        <end position="175"/>
    </location>
</feature>
<comment type="function">
    <text evidence="7">Part of the tripartite ATP-independent periplasmic (TRAP) transport system.</text>
</comment>
<feature type="transmembrane region" description="Helical" evidence="7">
    <location>
        <begin position="153"/>
        <end position="171"/>
    </location>
</feature>
<keyword evidence="10" id="KW-1185">Reference proteome</keyword>
<keyword evidence="6 7" id="KW-0472">Membrane</keyword>
<dbReference type="GO" id="GO:0022857">
    <property type="term" value="F:transmembrane transporter activity"/>
    <property type="evidence" value="ECO:0007669"/>
    <property type="project" value="UniProtKB-UniRule"/>
</dbReference>
<evidence type="ECO:0000256" key="6">
    <source>
        <dbReference type="ARBA" id="ARBA00023136"/>
    </source>
</evidence>
<gene>
    <name evidence="9" type="ORF">HMH01_16590</name>
</gene>
<comment type="subunit">
    <text evidence="7">The complex comprises the extracytoplasmic solute receptor protein and the two transmembrane proteins.</text>
</comment>
<dbReference type="RefSeq" id="WP_171326923.1">
    <property type="nucleotide sequence ID" value="NZ_JABFBC010000005.1"/>
</dbReference>
<evidence type="ECO:0000256" key="1">
    <source>
        <dbReference type="ARBA" id="ARBA00004651"/>
    </source>
</evidence>
<proteinExistence type="inferred from homology"/>
<evidence type="ECO:0000313" key="10">
    <source>
        <dbReference type="Proteomes" id="UP000572377"/>
    </source>
</evidence>
<dbReference type="GO" id="GO:0005886">
    <property type="term" value="C:plasma membrane"/>
    <property type="evidence" value="ECO:0007669"/>
    <property type="project" value="UniProtKB-SubCell"/>
</dbReference>
<keyword evidence="4 7" id="KW-0812">Transmembrane</keyword>
<dbReference type="Proteomes" id="UP000572377">
    <property type="component" value="Unassembled WGS sequence"/>
</dbReference>
<keyword evidence="2 7" id="KW-0813">Transport</keyword>
<dbReference type="EMBL" id="JABFBC010000005">
    <property type="protein sequence ID" value="NNU82058.1"/>
    <property type="molecule type" value="Genomic_DNA"/>
</dbReference>
<evidence type="ECO:0000256" key="3">
    <source>
        <dbReference type="ARBA" id="ARBA00022475"/>
    </source>
</evidence>
<comment type="subcellular location">
    <subcellularLocation>
        <location evidence="7">Cell inner membrane</location>
        <topology evidence="7">Multi-pass membrane protein</topology>
    </subcellularLocation>
    <subcellularLocation>
        <location evidence="1">Cell membrane</location>
        <topology evidence="1">Multi-pass membrane protein</topology>
    </subcellularLocation>
</comment>
<accession>A0A849L6B6</accession>
<reference evidence="9 10" key="1">
    <citation type="submission" date="2020-05" db="EMBL/GenBank/DDBJ databases">
        <title>Gimesia benthica sp. nov., a novel planctomycete isolated from a deep-sea water sample of the Northwest Indian Ocean.</title>
        <authorList>
            <person name="Wang J."/>
            <person name="Ruan C."/>
            <person name="Song L."/>
            <person name="Zhu Y."/>
            <person name="Li A."/>
            <person name="Zheng X."/>
            <person name="Wang L."/>
            <person name="Lu Z."/>
            <person name="Huang Y."/>
            <person name="Du W."/>
            <person name="Zhou Y."/>
            <person name="Huang L."/>
            <person name="Dai X."/>
        </authorList>
    </citation>
    <scope>NUCLEOTIDE SEQUENCE [LARGE SCALE GENOMIC DNA]</scope>
    <source>
        <strain evidence="9 10">YYQ-30</strain>
    </source>
</reference>
<evidence type="ECO:0000259" key="8">
    <source>
        <dbReference type="Pfam" id="PF04290"/>
    </source>
</evidence>
<protein>
    <recommendedName>
        <fullName evidence="7">TRAP transporter small permease protein</fullName>
    </recommendedName>
</protein>
<comment type="caution">
    <text evidence="9">The sequence shown here is derived from an EMBL/GenBank/DDBJ whole genome shotgun (WGS) entry which is preliminary data.</text>
</comment>
<keyword evidence="3" id="KW-1003">Cell membrane</keyword>
<feature type="transmembrane region" description="Helical" evidence="7">
    <location>
        <begin position="23"/>
        <end position="46"/>
    </location>
</feature>
<feature type="transmembrane region" description="Helical" evidence="7">
    <location>
        <begin position="66"/>
        <end position="85"/>
    </location>
</feature>
<organism evidence="9 10">
    <name type="scientific">Halovulum dunhuangense</name>
    <dbReference type="NCBI Taxonomy" id="1505036"/>
    <lineage>
        <taxon>Bacteria</taxon>
        <taxon>Pseudomonadati</taxon>
        <taxon>Pseudomonadota</taxon>
        <taxon>Alphaproteobacteria</taxon>
        <taxon>Rhodobacterales</taxon>
        <taxon>Paracoccaceae</taxon>
        <taxon>Halovulum</taxon>
    </lineage>
</organism>
<comment type="similarity">
    <text evidence="7">Belongs to the TRAP transporter small permease family.</text>
</comment>
<dbReference type="InterPro" id="IPR055348">
    <property type="entry name" value="DctQ"/>
</dbReference>
<dbReference type="Pfam" id="PF04290">
    <property type="entry name" value="DctQ"/>
    <property type="match status" value="1"/>
</dbReference>
<evidence type="ECO:0000256" key="7">
    <source>
        <dbReference type="RuleBase" id="RU369079"/>
    </source>
</evidence>
<evidence type="ECO:0000256" key="4">
    <source>
        <dbReference type="ARBA" id="ARBA00022692"/>
    </source>
</evidence>
<keyword evidence="5 7" id="KW-1133">Transmembrane helix</keyword>
<evidence type="ECO:0000256" key="2">
    <source>
        <dbReference type="ARBA" id="ARBA00022448"/>
    </source>
</evidence>
<sequence>MQNTHDNGRAPDPGRSTHPIARLWALAVDGLAALGTVMIGLLMLVICADVVARNVMGGSLPLVSELGALMLVMIVYLQLAATVRADRLARTDMFLPGFRRRFPRAGAALAAVFDLVGAVAIGGIAWATLGILGKDMAAGEYIGVTGVATLPSWPFRALILLGVAVAAIEFARRAVAGLGIAIGREGAR</sequence>
<dbReference type="AlphaFoldDB" id="A0A849L6B6"/>
<feature type="transmembrane region" description="Helical" evidence="7">
    <location>
        <begin position="106"/>
        <end position="133"/>
    </location>
</feature>
<evidence type="ECO:0000256" key="5">
    <source>
        <dbReference type="ARBA" id="ARBA00022989"/>
    </source>
</evidence>
<evidence type="ECO:0000313" key="9">
    <source>
        <dbReference type="EMBL" id="NNU82058.1"/>
    </source>
</evidence>
<name>A0A849L6B6_9RHOB</name>